<dbReference type="SUPFAM" id="SSF52540">
    <property type="entry name" value="P-loop containing nucleoside triphosphate hydrolases"/>
    <property type="match status" value="1"/>
</dbReference>
<organism evidence="17 18">
    <name type="scientific">Xenorhabdus stockiae</name>
    <dbReference type="NCBI Taxonomy" id="351614"/>
    <lineage>
        <taxon>Bacteria</taxon>
        <taxon>Pseudomonadati</taxon>
        <taxon>Pseudomonadota</taxon>
        <taxon>Gammaproteobacteria</taxon>
        <taxon>Enterobacterales</taxon>
        <taxon>Morganellaceae</taxon>
        <taxon>Xenorhabdus</taxon>
    </lineage>
</organism>
<evidence type="ECO:0000256" key="13">
    <source>
        <dbReference type="ARBA" id="ARBA00031464"/>
    </source>
</evidence>
<dbReference type="GO" id="GO:0004020">
    <property type="term" value="F:adenylylsulfate kinase activity"/>
    <property type="evidence" value="ECO:0007669"/>
    <property type="project" value="UniProtKB-UniRule"/>
</dbReference>
<dbReference type="EMBL" id="NJAJ01000003">
    <property type="protein sequence ID" value="PHM67390.1"/>
    <property type="molecule type" value="Genomic_DNA"/>
</dbReference>
<dbReference type="EC" id="2.7.1.25" evidence="5 14"/>
<dbReference type="GO" id="GO:0070814">
    <property type="term" value="P:hydrogen sulfide biosynthetic process"/>
    <property type="evidence" value="ECO:0007669"/>
    <property type="project" value="UniProtKB-UniRule"/>
</dbReference>
<dbReference type="UniPathway" id="UPA00140">
    <property type="reaction ID" value="UER00205"/>
</dbReference>
<evidence type="ECO:0000256" key="6">
    <source>
        <dbReference type="ARBA" id="ARBA00018163"/>
    </source>
</evidence>
<feature type="domain" description="APS kinase" evidence="16">
    <location>
        <begin position="49"/>
        <end position="197"/>
    </location>
</feature>
<comment type="function">
    <text evidence="2 14 15">Catalyzes the synthesis of activated sulfate.</text>
</comment>
<evidence type="ECO:0000256" key="4">
    <source>
        <dbReference type="ARBA" id="ARBA00007008"/>
    </source>
</evidence>
<comment type="caution">
    <text evidence="17">The sequence shown here is derived from an EMBL/GenBank/DDBJ whole genome shotgun (WGS) entry which is preliminary data.</text>
</comment>
<reference evidence="17 18" key="1">
    <citation type="journal article" date="2017" name="Nat. Microbiol.">
        <title>Natural product diversity associated with the nematode symbionts Photorhabdus and Xenorhabdus.</title>
        <authorList>
            <person name="Tobias N.J."/>
            <person name="Wolff H."/>
            <person name="Djahanschiri B."/>
            <person name="Grundmann F."/>
            <person name="Kronenwerth M."/>
            <person name="Shi Y.M."/>
            <person name="Simonyi S."/>
            <person name="Grun P."/>
            <person name="Shapiro-Ilan D."/>
            <person name="Pidot S.J."/>
            <person name="Stinear T.P."/>
            <person name="Ebersberger I."/>
            <person name="Bode H.B."/>
        </authorList>
    </citation>
    <scope>NUCLEOTIDE SEQUENCE [LARGE SCALE GENOMIC DNA]</scope>
    <source>
        <strain evidence="17 18">DSM 17904</strain>
    </source>
</reference>
<evidence type="ECO:0000256" key="5">
    <source>
        <dbReference type="ARBA" id="ARBA00012121"/>
    </source>
</evidence>
<dbReference type="InterPro" id="IPR027417">
    <property type="entry name" value="P-loop_NTPase"/>
</dbReference>
<evidence type="ECO:0000259" key="16">
    <source>
        <dbReference type="Pfam" id="PF01583"/>
    </source>
</evidence>
<evidence type="ECO:0000256" key="7">
    <source>
        <dbReference type="ARBA" id="ARBA00022679"/>
    </source>
</evidence>
<proteinExistence type="inferred from homology"/>
<dbReference type="Gene3D" id="3.40.50.300">
    <property type="entry name" value="P-loop containing nucleotide triphosphate hydrolases"/>
    <property type="match status" value="1"/>
</dbReference>
<dbReference type="FunFam" id="3.40.50.300:FF:000212">
    <property type="entry name" value="Adenylyl-sulfate kinase"/>
    <property type="match status" value="1"/>
</dbReference>
<keyword evidence="8 14" id="KW-0547">Nucleotide-binding</keyword>
<protein>
    <recommendedName>
        <fullName evidence="6 14">Adenylyl-sulfate kinase</fullName>
        <ecNumber evidence="5 14">2.7.1.25</ecNumber>
    </recommendedName>
    <alternativeName>
        <fullName evidence="12 14">APS kinase</fullName>
    </alternativeName>
    <alternativeName>
        <fullName evidence="13 14">ATP adenosine-5'-phosphosulfate 3'-phosphotransferase</fullName>
    </alternativeName>
    <alternativeName>
        <fullName evidence="11 14">Adenosine-5'-phosphosulfate kinase</fullName>
    </alternativeName>
</protein>
<evidence type="ECO:0000256" key="11">
    <source>
        <dbReference type="ARBA" id="ARBA00029724"/>
    </source>
</evidence>
<evidence type="ECO:0000313" key="17">
    <source>
        <dbReference type="EMBL" id="PHM67390.1"/>
    </source>
</evidence>
<comment type="catalytic activity">
    <reaction evidence="1 14 15">
        <text>adenosine 5'-phosphosulfate + ATP = 3'-phosphoadenylyl sulfate + ADP + H(+)</text>
        <dbReference type="Rhea" id="RHEA:24152"/>
        <dbReference type="ChEBI" id="CHEBI:15378"/>
        <dbReference type="ChEBI" id="CHEBI:30616"/>
        <dbReference type="ChEBI" id="CHEBI:58243"/>
        <dbReference type="ChEBI" id="CHEBI:58339"/>
        <dbReference type="ChEBI" id="CHEBI:456216"/>
        <dbReference type="EC" id="2.7.1.25"/>
    </reaction>
</comment>
<evidence type="ECO:0000256" key="8">
    <source>
        <dbReference type="ARBA" id="ARBA00022741"/>
    </source>
</evidence>
<evidence type="ECO:0000313" key="18">
    <source>
        <dbReference type="Proteomes" id="UP000222366"/>
    </source>
</evidence>
<feature type="active site" description="Phosphoserine intermediate" evidence="14">
    <location>
        <position position="129"/>
    </location>
</feature>
<evidence type="ECO:0000256" key="3">
    <source>
        <dbReference type="ARBA" id="ARBA00004806"/>
    </source>
</evidence>
<feature type="binding site" evidence="14">
    <location>
        <begin position="55"/>
        <end position="62"/>
    </location>
    <ligand>
        <name>ATP</name>
        <dbReference type="ChEBI" id="CHEBI:30616"/>
    </ligand>
</feature>
<keyword evidence="10 14" id="KW-0067">ATP-binding</keyword>
<dbReference type="InterPro" id="IPR002891">
    <property type="entry name" value="APS"/>
</dbReference>
<evidence type="ECO:0000256" key="2">
    <source>
        <dbReference type="ARBA" id="ARBA00002632"/>
    </source>
</evidence>
<evidence type="ECO:0000256" key="9">
    <source>
        <dbReference type="ARBA" id="ARBA00022777"/>
    </source>
</evidence>
<dbReference type="Pfam" id="PF01583">
    <property type="entry name" value="APS_kinase"/>
    <property type="match status" value="1"/>
</dbReference>
<dbReference type="PANTHER" id="PTHR11055">
    <property type="entry name" value="BIFUNCTIONAL 3'-PHOSPHOADENOSINE 5'-PHOSPHOSULFATE SYNTHASE"/>
    <property type="match status" value="1"/>
</dbReference>
<dbReference type="InterPro" id="IPR059117">
    <property type="entry name" value="APS_kinase_dom"/>
</dbReference>
<dbReference type="AlphaFoldDB" id="A0A2D0KVB6"/>
<comment type="similarity">
    <text evidence="4 14 15">Belongs to the APS kinase family.</text>
</comment>
<evidence type="ECO:0000256" key="15">
    <source>
        <dbReference type="RuleBase" id="RU004347"/>
    </source>
</evidence>
<keyword evidence="9 14" id="KW-0418">Kinase</keyword>
<dbReference type="NCBIfam" id="NF003013">
    <property type="entry name" value="PRK03846.1"/>
    <property type="match status" value="1"/>
</dbReference>
<gene>
    <name evidence="14" type="primary">cysC</name>
    <name evidence="17" type="ORF">Xsto_00269</name>
</gene>
<dbReference type="Proteomes" id="UP000222366">
    <property type="component" value="Unassembled WGS sequence"/>
</dbReference>
<accession>A0A2D0KVB6</accession>
<dbReference type="PANTHER" id="PTHR11055:SF63">
    <property type="entry name" value="ADENYLYL-SULFATE KINASE 1, CHLOROPLASTIC"/>
    <property type="match status" value="1"/>
</dbReference>
<name>A0A2D0KVB6_9GAMM</name>
<comment type="pathway">
    <text evidence="3 14 15">Sulfur metabolism; hydrogen sulfide biosynthesis; sulfite from sulfate: step 2/3.</text>
</comment>
<evidence type="ECO:0000256" key="10">
    <source>
        <dbReference type="ARBA" id="ARBA00022840"/>
    </source>
</evidence>
<dbReference type="NCBIfam" id="TIGR00455">
    <property type="entry name" value="apsK"/>
    <property type="match status" value="1"/>
</dbReference>
<sequence>MVQVRENSPNTNTISRNTVSHNTLSPNVVWHSHSVGRQQREAVNGHPALVIWFTGLSGSGKSTLAGVLEQALFSQGIKTYLLDGDNLRHGLCNDLGFSEADRQENIRRVGEVAKLMLDAGLVVLTAFISPNRAERQKIRQSMKPEQFIEVFVDTPLEICESRDPKGLYKKARAGEILNFTGIDSDYEAPEHPDIHLDGSQPIELLMEELLISLNERNILTT</sequence>
<evidence type="ECO:0000256" key="14">
    <source>
        <dbReference type="HAMAP-Rule" id="MF_00065"/>
    </source>
</evidence>
<dbReference type="GO" id="GO:0000103">
    <property type="term" value="P:sulfate assimilation"/>
    <property type="evidence" value="ECO:0007669"/>
    <property type="project" value="UniProtKB-UniRule"/>
</dbReference>
<keyword evidence="7 14" id="KW-0808">Transferase</keyword>
<evidence type="ECO:0000256" key="1">
    <source>
        <dbReference type="ARBA" id="ARBA00001823"/>
    </source>
</evidence>
<keyword evidence="14" id="KW-0597">Phosphoprotein</keyword>
<evidence type="ECO:0000256" key="12">
    <source>
        <dbReference type="ARBA" id="ARBA00031393"/>
    </source>
</evidence>
<dbReference type="GO" id="GO:0005524">
    <property type="term" value="F:ATP binding"/>
    <property type="evidence" value="ECO:0007669"/>
    <property type="project" value="UniProtKB-UniRule"/>
</dbReference>
<keyword evidence="18" id="KW-1185">Reference proteome</keyword>
<dbReference type="CDD" id="cd02027">
    <property type="entry name" value="APSK"/>
    <property type="match status" value="1"/>
</dbReference>
<dbReference type="HAMAP" id="MF_00065">
    <property type="entry name" value="Adenylyl_sulf_kinase"/>
    <property type="match status" value="1"/>
</dbReference>